<feature type="compositionally biased region" description="Low complexity" evidence="13">
    <location>
        <begin position="128"/>
        <end position="155"/>
    </location>
</feature>
<evidence type="ECO:0000256" key="6">
    <source>
        <dbReference type="ARBA" id="ARBA00022801"/>
    </source>
</evidence>
<dbReference type="PROSITE" id="PS00674">
    <property type="entry name" value="AAA"/>
    <property type="match status" value="1"/>
</dbReference>
<keyword evidence="8 14" id="KW-1133">Transmembrane helix</keyword>
<comment type="similarity">
    <text evidence="2">Belongs to the AAA ATPase family. BCS1 subfamily.</text>
</comment>
<evidence type="ECO:0000256" key="4">
    <source>
        <dbReference type="ARBA" id="ARBA00022741"/>
    </source>
</evidence>
<dbReference type="FunFam" id="3.40.50.300:FF:000768">
    <property type="entry name" value="Probable mitochondrial chaperone bcs1"/>
    <property type="match status" value="1"/>
</dbReference>
<evidence type="ECO:0000256" key="9">
    <source>
        <dbReference type="ARBA" id="ARBA00023128"/>
    </source>
</evidence>
<dbReference type="Pfam" id="PF08740">
    <property type="entry name" value="BCS1_N"/>
    <property type="match status" value="1"/>
</dbReference>
<dbReference type="SUPFAM" id="SSF52540">
    <property type="entry name" value="P-loop containing nucleoside triphosphate hydrolases"/>
    <property type="match status" value="1"/>
</dbReference>
<feature type="region of interest" description="Disordered" evidence="13">
    <location>
        <begin position="128"/>
        <end position="156"/>
    </location>
</feature>
<feature type="compositionally biased region" description="Polar residues" evidence="13">
    <location>
        <begin position="20"/>
        <end position="37"/>
    </location>
</feature>
<comment type="catalytic activity">
    <reaction evidence="11">
        <text>ATP + H2O = ADP + phosphate + H(+)</text>
        <dbReference type="Rhea" id="RHEA:13065"/>
        <dbReference type="ChEBI" id="CHEBI:15377"/>
        <dbReference type="ChEBI" id="CHEBI:15378"/>
        <dbReference type="ChEBI" id="CHEBI:30616"/>
        <dbReference type="ChEBI" id="CHEBI:43474"/>
        <dbReference type="ChEBI" id="CHEBI:456216"/>
    </reaction>
    <physiologicalReaction direction="left-to-right" evidence="11">
        <dbReference type="Rhea" id="RHEA:13066"/>
    </physiologicalReaction>
</comment>
<evidence type="ECO:0000256" key="3">
    <source>
        <dbReference type="ARBA" id="ARBA00022692"/>
    </source>
</evidence>
<dbReference type="InterPro" id="IPR003960">
    <property type="entry name" value="ATPase_AAA_CS"/>
</dbReference>
<feature type="transmembrane region" description="Helical" evidence="14">
    <location>
        <begin position="68"/>
        <end position="89"/>
    </location>
</feature>
<evidence type="ECO:0000256" key="1">
    <source>
        <dbReference type="ARBA" id="ARBA00004434"/>
    </source>
</evidence>
<organism evidence="17 18">
    <name type="scientific">Papiliotrema laurentii</name>
    <name type="common">Cryptococcus laurentii</name>
    <dbReference type="NCBI Taxonomy" id="5418"/>
    <lineage>
        <taxon>Eukaryota</taxon>
        <taxon>Fungi</taxon>
        <taxon>Dikarya</taxon>
        <taxon>Basidiomycota</taxon>
        <taxon>Agaricomycotina</taxon>
        <taxon>Tremellomycetes</taxon>
        <taxon>Tremellales</taxon>
        <taxon>Rhynchogastremaceae</taxon>
        <taxon>Papiliotrema</taxon>
    </lineage>
</organism>
<gene>
    <name evidence="17" type="ORF">DB88DRAFT_301661</name>
</gene>
<evidence type="ECO:0000256" key="7">
    <source>
        <dbReference type="ARBA" id="ARBA00022840"/>
    </source>
</evidence>
<dbReference type="GO" id="GO:0016887">
    <property type="term" value="F:ATP hydrolysis activity"/>
    <property type="evidence" value="ECO:0007669"/>
    <property type="project" value="InterPro"/>
</dbReference>
<dbReference type="Pfam" id="PF00004">
    <property type="entry name" value="AAA"/>
    <property type="match status" value="1"/>
</dbReference>
<dbReference type="InterPro" id="IPR014851">
    <property type="entry name" value="BCS1_N"/>
</dbReference>
<dbReference type="Gene3D" id="3.40.50.300">
    <property type="entry name" value="P-loop containing nucleotide triphosphate hydrolases"/>
    <property type="match status" value="1"/>
</dbReference>
<evidence type="ECO:0000259" key="15">
    <source>
        <dbReference type="SMART" id="SM00382"/>
    </source>
</evidence>
<keyword evidence="3 14" id="KW-0812">Transmembrane</keyword>
<evidence type="ECO:0000256" key="8">
    <source>
        <dbReference type="ARBA" id="ARBA00022989"/>
    </source>
</evidence>
<dbReference type="PANTHER" id="PTHR23070">
    <property type="entry name" value="BCS1 AAA-TYPE ATPASE"/>
    <property type="match status" value="1"/>
</dbReference>
<dbReference type="InterPro" id="IPR050747">
    <property type="entry name" value="Mitochondrial_chaperone_BCS1"/>
</dbReference>
<comment type="caution">
    <text evidence="17">The sequence shown here is derived from an EMBL/GenBank/DDBJ whole genome shotgun (WGS) entry which is preliminary data.</text>
</comment>
<evidence type="ECO:0000313" key="17">
    <source>
        <dbReference type="EMBL" id="KAK1923527.1"/>
    </source>
</evidence>
<accession>A0AAD9CXW2</accession>
<evidence type="ECO:0000256" key="10">
    <source>
        <dbReference type="ARBA" id="ARBA00023136"/>
    </source>
</evidence>
<proteinExistence type="inferred from homology"/>
<dbReference type="SMART" id="SM00382">
    <property type="entry name" value="AAA"/>
    <property type="match status" value="1"/>
</dbReference>
<evidence type="ECO:0000313" key="18">
    <source>
        <dbReference type="Proteomes" id="UP001182556"/>
    </source>
</evidence>
<evidence type="ECO:0000259" key="16">
    <source>
        <dbReference type="SMART" id="SM01024"/>
    </source>
</evidence>
<keyword evidence="9" id="KW-0496">Mitochondrion</keyword>
<dbReference type="Pfam" id="PF25426">
    <property type="entry name" value="AAA_lid_BCS1"/>
    <property type="match status" value="1"/>
</dbReference>
<dbReference type="SMART" id="SM01024">
    <property type="entry name" value="BCS1_N"/>
    <property type="match status" value="1"/>
</dbReference>
<dbReference type="InterPro" id="IPR027417">
    <property type="entry name" value="P-loop_NTPase"/>
</dbReference>
<dbReference type="GO" id="GO:0005524">
    <property type="term" value="F:ATP binding"/>
    <property type="evidence" value="ECO:0007669"/>
    <property type="project" value="UniProtKB-KW"/>
</dbReference>
<name>A0AAD9CXW2_PAPLA</name>
<evidence type="ECO:0000256" key="2">
    <source>
        <dbReference type="ARBA" id="ARBA00007448"/>
    </source>
</evidence>
<feature type="domain" description="BCS1 N-terminal" evidence="16">
    <location>
        <begin position="76"/>
        <end position="287"/>
    </location>
</feature>
<dbReference type="AlphaFoldDB" id="A0AAD9CXW2"/>
<dbReference type="CDD" id="cd19510">
    <property type="entry name" value="RecA-like_BCS1"/>
    <property type="match status" value="1"/>
</dbReference>
<keyword evidence="18" id="KW-1185">Reference proteome</keyword>
<keyword evidence="10 14" id="KW-0472">Membrane</keyword>
<reference evidence="17" key="1">
    <citation type="submission" date="2023-02" db="EMBL/GenBank/DDBJ databases">
        <title>Identification and recombinant expression of a fungal hydrolase from Papiliotrema laurentii that hydrolyzes apple cutin and clears colloidal polyester polyurethane.</title>
        <authorList>
            <consortium name="DOE Joint Genome Institute"/>
            <person name="Roman V.A."/>
            <person name="Bojanowski C."/>
            <person name="Crable B.R."/>
            <person name="Wagner D.N."/>
            <person name="Hung C.S."/>
            <person name="Nadeau L.J."/>
            <person name="Schratz L."/>
            <person name="Haridas S."/>
            <person name="Pangilinan J."/>
            <person name="Lipzen A."/>
            <person name="Na H."/>
            <person name="Yan M."/>
            <person name="Ng V."/>
            <person name="Grigoriev I.V."/>
            <person name="Spatafora J.W."/>
            <person name="Barlow D."/>
            <person name="Biffinger J."/>
            <person name="Kelley-Loughnane N."/>
            <person name="Varaljay V.A."/>
            <person name="Crookes-Goodson W.J."/>
        </authorList>
    </citation>
    <scope>NUCLEOTIDE SEQUENCE</scope>
    <source>
        <strain evidence="17">5307AH</strain>
    </source>
</reference>
<dbReference type="InterPro" id="IPR003593">
    <property type="entry name" value="AAA+_ATPase"/>
</dbReference>
<keyword evidence="4 12" id="KW-0547">Nucleotide-binding</keyword>
<dbReference type="EMBL" id="JAODAN010000006">
    <property type="protein sequence ID" value="KAK1923527.1"/>
    <property type="molecule type" value="Genomic_DNA"/>
</dbReference>
<comment type="subcellular location">
    <subcellularLocation>
        <location evidence="1">Mitochondrion inner membrane</location>
        <topology evidence="1">Single-pass membrane protein</topology>
    </subcellularLocation>
</comment>
<evidence type="ECO:0000256" key="12">
    <source>
        <dbReference type="RuleBase" id="RU003651"/>
    </source>
</evidence>
<dbReference type="Proteomes" id="UP001182556">
    <property type="component" value="Unassembled WGS sequence"/>
</dbReference>
<keyword evidence="5" id="KW-0999">Mitochondrion inner membrane</keyword>
<protein>
    <submittedName>
        <fullName evidence="17">Mitochondrial inner membrane protein</fullName>
    </submittedName>
</protein>
<dbReference type="InterPro" id="IPR003959">
    <property type="entry name" value="ATPase_AAA_core"/>
</dbReference>
<sequence length="545" mass="59276">MFRPPPPRAPVSSGHDDPGPSSTTAVSAGPTSSSGSVTHVEGVGAPAVPGQSAEGGSMISRMMADNPYFSAGAGLMGIGVVLTAARTLVRSGASMAQRRMLVTLEIPSKDRSYPWFLEWMALHAPQQAAIPSPPARGGSSSASSPSSTPSGPFASIRSLLKGKGPMTLRSHELAVETAFKQHENGSSEAVFNLVPGPGTHYFRYKGSWFQVRRERDAKLMDLHSGSPWETLTLTTLSSSRHLLPDLLAEARALAEQGTEGKTVVYTAWGVEWRPFGKPRRRREMGSVVLAQNVAERIEHDLKGFLGRGKWYAERGIPYRRGYLLHGPPGSGKTSFIQALAGSVNYNICLLNLAERGLTDDKLNHLLGLVPERSFVLLEDVDSAFSRRVQTSEDGFKSSVTFSGLLNALDGVASSEERIIFMTTNHYSRLDPALIRPGRVDIHELLDDAAGEQAERLFKKFYGSSPTAGPDDQAKARVWRDGEQVYSDEEVEEMGAHVRDIVDRNREQGKRVSMASLQGLFIRTGAKEASEQVESLCKEVRTEDTL</sequence>
<dbReference type="InterPro" id="IPR057495">
    <property type="entry name" value="AAA_lid_BCS1"/>
</dbReference>
<keyword evidence="7 12" id="KW-0067">ATP-binding</keyword>
<evidence type="ECO:0000256" key="13">
    <source>
        <dbReference type="SAM" id="MobiDB-lite"/>
    </source>
</evidence>
<dbReference type="GO" id="GO:0034551">
    <property type="term" value="P:mitochondrial respiratory chain complex III assembly"/>
    <property type="evidence" value="ECO:0007669"/>
    <property type="project" value="UniProtKB-ARBA"/>
</dbReference>
<evidence type="ECO:0000256" key="11">
    <source>
        <dbReference type="ARBA" id="ARBA00048778"/>
    </source>
</evidence>
<keyword evidence="6" id="KW-0378">Hydrolase</keyword>
<feature type="domain" description="AAA+ ATPase" evidence="15">
    <location>
        <begin position="318"/>
        <end position="449"/>
    </location>
</feature>
<evidence type="ECO:0000256" key="14">
    <source>
        <dbReference type="SAM" id="Phobius"/>
    </source>
</evidence>
<dbReference type="GO" id="GO:0005743">
    <property type="term" value="C:mitochondrial inner membrane"/>
    <property type="evidence" value="ECO:0007669"/>
    <property type="project" value="UniProtKB-SubCell"/>
</dbReference>
<evidence type="ECO:0000256" key="5">
    <source>
        <dbReference type="ARBA" id="ARBA00022792"/>
    </source>
</evidence>
<feature type="region of interest" description="Disordered" evidence="13">
    <location>
        <begin position="1"/>
        <end position="53"/>
    </location>
</feature>